<dbReference type="SUPFAM" id="SSF50249">
    <property type="entry name" value="Nucleic acid-binding proteins"/>
    <property type="match status" value="1"/>
</dbReference>
<evidence type="ECO:0000313" key="2">
    <source>
        <dbReference type="EMBL" id="EJK74905.1"/>
    </source>
</evidence>
<dbReference type="Gene3D" id="2.40.50.140">
    <property type="entry name" value="Nucleic acid-binding proteins"/>
    <property type="match status" value="1"/>
</dbReference>
<proteinExistence type="predicted"/>
<evidence type="ECO:0000313" key="3">
    <source>
        <dbReference type="Proteomes" id="UP000266841"/>
    </source>
</evidence>
<dbReference type="GO" id="GO:0003677">
    <property type="term" value="F:DNA binding"/>
    <property type="evidence" value="ECO:0007669"/>
    <property type="project" value="InterPro"/>
</dbReference>
<gene>
    <name evidence="2" type="ORF">THAOC_03390</name>
</gene>
<organism evidence="2 3">
    <name type="scientific">Thalassiosira oceanica</name>
    <name type="common">Marine diatom</name>
    <dbReference type="NCBI Taxonomy" id="159749"/>
    <lineage>
        <taxon>Eukaryota</taxon>
        <taxon>Sar</taxon>
        <taxon>Stramenopiles</taxon>
        <taxon>Ochrophyta</taxon>
        <taxon>Bacillariophyta</taxon>
        <taxon>Coscinodiscophyceae</taxon>
        <taxon>Thalassiosirophycidae</taxon>
        <taxon>Thalassiosirales</taxon>
        <taxon>Thalassiosiraceae</taxon>
        <taxon>Thalassiosira</taxon>
    </lineage>
</organism>
<dbReference type="GO" id="GO:0005634">
    <property type="term" value="C:nucleus"/>
    <property type="evidence" value="ECO:0007669"/>
    <property type="project" value="InterPro"/>
</dbReference>
<dbReference type="AlphaFoldDB" id="K0TBM3"/>
<dbReference type="InterPro" id="IPR012340">
    <property type="entry name" value="NA-bd_OB-fold"/>
</dbReference>
<dbReference type="GO" id="GO:0006260">
    <property type="term" value="P:DNA replication"/>
    <property type="evidence" value="ECO:0007669"/>
    <property type="project" value="InterPro"/>
</dbReference>
<reference evidence="2 3" key="1">
    <citation type="journal article" date="2012" name="Genome Biol.">
        <title>Genome and low-iron response of an oceanic diatom adapted to chronic iron limitation.</title>
        <authorList>
            <person name="Lommer M."/>
            <person name="Specht M."/>
            <person name="Roy A.S."/>
            <person name="Kraemer L."/>
            <person name="Andreson R."/>
            <person name="Gutowska M.A."/>
            <person name="Wolf J."/>
            <person name="Bergner S.V."/>
            <person name="Schilhabel M.B."/>
            <person name="Klostermeier U.C."/>
            <person name="Beiko R.G."/>
            <person name="Rosenstiel P."/>
            <person name="Hippler M."/>
            <person name="Laroche J."/>
        </authorList>
    </citation>
    <scope>NUCLEOTIDE SEQUENCE [LARGE SCALE GENOMIC DNA]</scope>
    <source>
        <strain evidence="2 3">CCMP1005</strain>
    </source>
</reference>
<dbReference type="Proteomes" id="UP000266841">
    <property type="component" value="Unassembled WGS sequence"/>
</dbReference>
<feature type="domain" description="Replication factor-A protein 1 N-terminal" evidence="1">
    <location>
        <begin position="11"/>
        <end position="98"/>
    </location>
</feature>
<evidence type="ECO:0000259" key="1">
    <source>
        <dbReference type="Pfam" id="PF04057"/>
    </source>
</evidence>
<sequence>MSGSSATTSLGFNPVLQVLRLELKPELQNNEGDSGVETWSLDLSDGTNFFRGRLVPKLAHLVNSSSIKECSVIRIQKFVTESSANGGHHCVISEVEVVGPNPGAVIGKPFKPFWLTDDVIERIANMDYGATLYAMDYPNMSSLEQESLVSGGLLDVLLRIVDQGFKADCQTIKKKDDIVTMSTWFEILVMIAYMKGRFAYIKPVLELFIAPVMRSVPENEYYGTRVNSFTMRSVPEKEYYGTRVNYFNSVAKLFRVVSKCVGADFFPRSSDIDAFFEFACGAVFWRLTHPEVHQHAPSYVSEVHSSINDVCTAASSLIREELCRRMQTCTRLRFCEELLSIANIPVCPVIRLMSYPTAQSSTFSSGLFALIKESPNAIVRGNLLEVLRIFVEFDCVDRDMIRGIVNLAESYRWAESEQKKLTQDCLNIMKAALNPLGDHHGSWDRRMSIAVDAGLVELILNMEMTSKEEGDATEAIFYELERGLAGGRKACRSIARVDVKTPMLLSGVDVNGPCSFRAKDLVESARGLCSRTCTCCAASLSVGRIFRCDECGTVYCSRICQVLRDSLIVIFISSYVLNCYLQTKDWTMGGHKKTCSGYGAGRGGSEGVLMT</sequence>
<accession>K0TBM3</accession>
<keyword evidence="3" id="KW-1185">Reference proteome</keyword>
<dbReference type="EMBL" id="AGNL01003266">
    <property type="protein sequence ID" value="EJK74905.1"/>
    <property type="molecule type" value="Genomic_DNA"/>
</dbReference>
<name>K0TBM3_THAOC</name>
<dbReference type="InterPro" id="IPR007199">
    <property type="entry name" value="Rep_factor-A_N"/>
</dbReference>
<protein>
    <recommendedName>
        <fullName evidence="1">Replication factor-A protein 1 N-terminal domain-containing protein</fullName>
    </recommendedName>
</protein>
<comment type="caution">
    <text evidence="2">The sequence shown here is derived from an EMBL/GenBank/DDBJ whole genome shotgun (WGS) entry which is preliminary data.</text>
</comment>
<dbReference type="Pfam" id="PF04057">
    <property type="entry name" value="Rep-A_N"/>
    <property type="match status" value="1"/>
</dbReference>